<keyword evidence="2 7" id="KW-0813">Transport</keyword>
<dbReference type="Pfam" id="PF00528">
    <property type="entry name" value="BPD_transp_1"/>
    <property type="match status" value="1"/>
</dbReference>
<accession>A0A1H5KXD1</accession>
<name>A0A1H5KXD1_9ACTN</name>
<dbReference type="AlphaFoldDB" id="A0A1H5KXD1"/>
<dbReference type="GO" id="GO:0071916">
    <property type="term" value="F:dipeptide transmembrane transporter activity"/>
    <property type="evidence" value="ECO:0007669"/>
    <property type="project" value="TreeGrafter"/>
</dbReference>
<feature type="transmembrane region" description="Helical" evidence="7">
    <location>
        <begin position="105"/>
        <end position="126"/>
    </location>
</feature>
<evidence type="ECO:0000256" key="7">
    <source>
        <dbReference type="RuleBase" id="RU363032"/>
    </source>
</evidence>
<comment type="subcellular location">
    <subcellularLocation>
        <location evidence="1 7">Cell membrane</location>
        <topology evidence="1 7">Multi-pass membrane protein</topology>
    </subcellularLocation>
</comment>
<keyword evidence="5 7" id="KW-1133">Transmembrane helix</keyword>
<feature type="domain" description="ABC transmembrane type-1" evidence="8">
    <location>
        <begin position="99"/>
        <end position="309"/>
    </location>
</feature>
<keyword evidence="4 7" id="KW-0812">Transmembrane</keyword>
<evidence type="ECO:0000256" key="6">
    <source>
        <dbReference type="ARBA" id="ARBA00023136"/>
    </source>
</evidence>
<dbReference type="RefSeq" id="WP_069112749.1">
    <property type="nucleotide sequence ID" value="NZ_FNUC01000003.1"/>
</dbReference>
<reference evidence="10" key="1">
    <citation type="submission" date="2016-10" db="EMBL/GenBank/DDBJ databases">
        <authorList>
            <person name="Varghese N."/>
            <person name="Submissions S."/>
        </authorList>
    </citation>
    <scope>NUCLEOTIDE SEQUENCE [LARGE SCALE GENOMIC DNA]</scope>
    <source>
        <strain evidence="10">DSM 45237</strain>
    </source>
</reference>
<feature type="transmembrane region" description="Helical" evidence="7">
    <location>
        <begin position="138"/>
        <end position="163"/>
    </location>
</feature>
<evidence type="ECO:0000259" key="8">
    <source>
        <dbReference type="PROSITE" id="PS50928"/>
    </source>
</evidence>
<dbReference type="Proteomes" id="UP000181980">
    <property type="component" value="Unassembled WGS sequence"/>
</dbReference>
<evidence type="ECO:0000256" key="5">
    <source>
        <dbReference type="ARBA" id="ARBA00022989"/>
    </source>
</evidence>
<dbReference type="OrthoDB" id="147639at2"/>
<evidence type="ECO:0000313" key="9">
    <source>
        <dbReference type="EMBL" id="SEE69334.1"/>
    </source>
</evidence>
<evidence type="ECO:0000256" key="3">
    <source>
        <dbReference type="ARBA" id="ARBA00022475"/>
    </source>
</evidence>
<organism evidence="9 10">
    <name type="scientific">Jiangella alba</name>
    <dbReference type="NCBI Taxonomy" id="561176"/>
    <lineage>
        <taxon>Bacteria</taxon>
        <taxon>Bacillati</taxon>
        <taxon>Actinomycetota</taxon>
        <taxon>Actinomycetes</taxon>
        <taxon>Jiangellales</taxon>
        <taxon>Jiangellaceae</taxon>
        <taxon>Jiangella</taxon>
    </lineage>
</organism>
<dbReference type="SUPFAM" id="SSF161098">
    <property type="entry name" value="MetI-like"/>
    <property type="match status" value="1"/>
</dbReference>
<evidence type="ECO:0000256" key="2">
    <source>
        <dbReference type="ARBA" id="ARBA00022448"/>
    </source>
</evidence>
<dbReference type="InterPro" id="IPR045621">
    <property type="entry name" value="BPD_transp_1_N"/>
</dbReference>
<keyword evidence="10" id="KW-1185">Reference proteome</keyword>
<dbReference type="STRING" id="561176.SAMN04488561_2296"/>
<comment type="similarity">
    <text evidence="7">Belongs to the binding-protein-dependent transport system permease family.</text>
</comment>
<dbReference type="Pfam" id="PF19300">
    <property type="entry name" value="BPD_transp_1_N"/>
    <property type="match status" value="1"/>
</dbReference>
<dbReference type="CDD" id="cd06261">
    <property type="entry name" value="TM_PBP2"/>
    <property type="match status" value="1"/>
</dbReference>
<protein>
    <submittedName>
        <fullName evidence="9">Peptide/nickel transport system permease protein</fullName>
    </submittedName>
</protein>
<dbReference type="PANTHER" id="PTHR43163">
    <property type="entry name" value="DIPEPTIDE TRANSPORT SYSTEM PERMEASE PROTEIN DPPB-RELATED"/>
    <property type="match status" value="1"/>
</dbReference>
<evidence type="ECO:0000256" key="4">
    <source>
        <dbReference type="ARBA" id="ARBA00022692"/>
    </source>
</evidence>
<feature type="transmembrane region" description="Helical" evidence="7">
    <location>
        <begin position="240"/>
        <end position="266"/>
    </location>
</feature>
<dbReference type="EMBL" id="FNUC01000003">
    <property type="protein sequence ID" value="SEE69334.1"/>
    <property type="molecule type" value="Genomic_DNA"/>
</dbReference>
<keyword evidence="3" id="KW-1003">Cell membrane</keyword>
<dbReference type="PROSITE" id="PS50928">
    <property type="entry name" value="ABC_TM1"/>
    <property type="match status" value="1"/>
</dbReference>
<feature type="transmembrane region" description="Helical" evidence="7">
    <location>
        <begin position="9"/>
        <end position="30"/>
    </location>
</feature>
<evidence type="ECO:0000313" key="10">
    <source>
        <dbReference type="Proteomes" id="UP000181980"/>
    </source>
</evidence>
<feature type="transmembrane region" description="Helical" evidence="7">
    <location>
        <begin position="183"/>
        <end position="202"/>
    </location>
</feature>
<proteinExistence type="inferred from homology"/>
<dbReference type="Gene3D" id="1.10.3720.10">
    <property type="entry name" value="MetI-like"/>
    <property type="match status" value="1"/>
</dbReference>
<dbReference type="InterPro" id="IPR035906">
    <property type="entry name" value="MetI-like_sf"/>
</dbReference>
<evidence type="ECO:0000256" key="1">
    <source>
        <dbReference type="ARBA" id="ARBA00004651"/>
    </source>
</evidence>
<dbReference type="InterPro" id="IPR000515">
    <property type="entry name" value="MetI-like"/>
</dbReference>
<gene>
    <name evidence="9" type="ORF">SAMN04488561_2296</name>
</gene>
<feature type="transmembrane region" description="Helical" evidence="7">
    <location>
        <begin position="286"/>
        <end position="312"/>
    </location>
</feature>
<sequence>MLAFIVRRLAISVVVLAGISVLLFVLLQLMPGDPAEMMVDPFSYSGDRAAAIEQRRQELGLDQSIAVQYLRWIGEFVQGNLGFSYSTQRPVTEVMLERFGPTARLMGTGLVIALLVGIPVGILAAMRRNTAVDYGATVLSLVAISIPSFFVALIGIYVFGLKLGWLPTAGINSPGGGGFADSVRHLVLPAAILGLALAGPYVRYARAAMLEVLGQDYLTTARSKGLARRRVIGRHALHNALIPLVTVVAVQIPTLFAGAVIIEQIFAWPGMGRMALDAVRARDYPILLGFVMAVAVLVLLCNLIADIAYAIIDPRIRLSGARA</sequence>
<dbReference type="GO" id="GO:0005886">
    <property type="term" value="C:plasma membrane"/>
    <property type="evidence" value="ECO:0007669"/>
    <property type="project" value="UniProtKB-SubCell"/>
</dbReference>
<keyword evidence="6 7" id="KW-0472">Membrane</keyword>
<dbReference type="PANTHER" id="PTHR43163:SF6">
    <property type="entry name" value="DIPEPTIDE TRANSPORT SYSTEM PERMEASE PROTEIN DPPB-RELATED"/>
    <property type="match status" value="1"/>
</dbReference>